<protein>
    <submittedName>
        <fullName evidence="1">Uncharacterized protein</fullName>
    </submittedName>
</protein>
<dbReference type="Proteomes" id="UP000887013">
    <property type="component" value="Unassembled WGS sequence"/>
</dbReference>
<organism evidence="1 2">
    <name type="scientific">Nephila pilipes</name>
    <name type="common">Giant wood spider</name>
    <name type="synonym">Nephila maculata</name>
    <dbReference type="NCBI Taxonomy" id="299642"/>
    <lineage>
        <taxon>Eukaryota</taxon>
        <taxon>Metazoa</taxon>
        <taxon>Ecdysozoa</taxon>
        <taxon>Arthropoda</taxon>
        <taxon>Chelicerata</taxon>
        <taxon>Arachnida</taxon>
        <taxon>Araneae</taxon>
        <taxon>Araneomorphae</taxon>
        <taxon>Entelegynae</taxon>
        <taxon>Araneoidea</taxon>
        <taxon>Nephilidae</taxon>
        <taxon>Nephila</taxon>
    </lineage>
</organism>
<name>A0A8X6UGB1_NEPPI</name>
<sequence>MDLVVVLRFQFDEGTIGSALAKACHIQILTEMPRAEPCQPLPPPSIFISLSNFANFCVSEEKKTRKCNETFVFEASSPPQMFFQGI</sequence>
<evidence type="ECO:0000313" key="1">
    <source>
        <dbReference type="EMBL" id="GFU29889.1"/>
    </source>
</evidence>
<keyword evidence="2" id="KW-1185">Reference proteome</keyword>
<proteinExistence type="predicted"/>
<reference evidence="1" key="1">
    <citation type="submission" date="2020-08" db="EMBL/GenBank/DDBJ databases">
        <title>Multicomponent nature underlies the extraordinary mechanical properties of spider dragline silk.</title>
        <authorList>
            <person name="Kono N."/>
            <person name="Nakamura H."/>
            <person name="Mori M."/>
            <person name="Yoshida Y."/>
            <person name="Ohtoshi R."/>
            <person name="Malay A.D."/>
            <person name="Moran D.A.P."/>
            <person name="Tomita M."/>
            <person name="Numata K."/>
            <person name="Arakawa K."/>
        </authorList>
    </citation>
    <scope>NUCLEOTIDE SEQUENCE</scope>
</reference>
<comment type="caution">
    <text evidence="1">The sequence shown here is derived from an EMBL/GenBank/DDBJ whole genome shotgun (WGS) entry which is preliminary data.</text>
</comment>
<evidence type="ECO:0000313" key="2">
    <source>
        <dbReference type="Proteomes" id="UP000887013"/>
    </source>
</evidence>
<gene>
    <name evidence="1" type="ORF">NPIL_300591</name>
</gene>
<dbReference type="EMBL" id="BMAW01129302">
    <property type="protein sequence ID" value="GFU29889.1"/>
    <property type="molecule type" value="Genomic_DNA"/>
</dbReference>
<accession>A0A8X6UGB1</accession>
<dbReference type="AlphaFoldDB" id="A0A8X6UGB1"/>